<evidence type="ECO:0000256" key="1">
    <source>
        <dbReference type="SAM" id="SignalP"/>
    </source>
</evidence>
<reference evidence="3 4" key="1">
    <citation type="journal article" date="2014" name="Genome Announc.">
        <title>Draft Genome Sequence of the Algicidal Bacterium Mangrovimonas yunxiaonensis Strain LY01.</title>
        <authorList>
            <person name="Li Y."/>
            <person name="Zhu H."/>
            <person name="Li C."/>
            <person name="Zhang H."/>
            <person name="Chen Z."/>
            <person name="Zheng W."/>
            <person name="Xu H."/>
            <person name="Zheng T."/>
        </authorList>
    </citation>
    <scope>NUCLEOTIDE SEQUENCE [LARGE SCALE GENOMIC DNA]</scope>
    <source>
        <strain evidence="3 4">LY01</strain>
    </source>
</reference>
<dbReference type="EMBL" id="JPFK01000007">
    <property type="protein sequence ID" value="KFB00498.1"/>
    <property type="molecule type" value="Genomic_DNA"/>
</dbReference>
<dbReference type="Proteomes" id="UP000028521">
    <property type="component" value="Unassembled WGS sequence"/>
</dbReference>
<dbReference type="AlphaFoldDB" id="A0A084TIG2"/>
<protein>
    <recommendedName>
        <fullName evidence="2">Lipid/polyisoprenoid-binding YceI-like domain-containing protein</fullName>
    </recommendedName>
</protein>
<keyword evidence="1" id="KW-0732">Signal</keyword>
<evidence type="ECO:0000313" key="4">
    <source>
        <dbReference type="Proteomes" id="UP000028521"/>
    </source>
</evidence>
<dbReference type="SMART" id="SM00867">
    <property type="entry name" value="YceI"/>
    <property type="match status" value="1"/>
</dbReference>
<evidence type="ECO:0000259" key="2">
    <source>
        <dbReference type="SMART" id="SM00867"/>
    </source>
</evidence>
<accession>A0A084TIG2</accession>
<proteinExistence type="predicted"/>
<dbReference type="SUPFAM" id="SSF101874">
    <property type="entry name" value="YceI-like"/>
    <property type="match status" value="1"/>
</dbReference>
<gene>
    <name evidence="3" type="ORF">IA57_08425</name>
</gene>
<feature type="chain" id="PRO_5001782630" description="Lipid/polyisoprenoid-binding YceI-like domain-containing protein" evidence="1">
    <location>
        <begin position="21"/>
        <end position="174"/>
    </location>
</feature>
<dbReference type="Gene3D" id="2.40.128.110">
    <property type="entry name" value="Lipid/polyisoprenoid-binding, YceI-like"/>
    <property type="match status" value="1"/>
</dbReference>
<organism evidence="3 4">
    <name type="scientific">Mangrovimonas yunxiaonensis</name>
    <dbReference type="NCBI Taxonomy" id="1197477"/>
    <lineage>
        <taxon>Bacteria</taxon>
        <taxon>Pseudomonadati</taxon>
        <taxon>Bacteroidota</taxon>
        <taxon>Flavobacteriia</taxon>
        <taxon>Flavobacteriales</taxon>
        <taxon>Flavobacteriaceae</taxon>
        <taxon>Mangrovimonas</taxon>
    </lineage>
</organism>
<name>A0A084TIG2_9FLAO</name>
<dbReference type="PANTHER" id="PTHR34406">
    <property type="entry name" value="PROTEIN YCEI"/>
    <property type="match status" value="1"/>
</dbReference>
<dbReference type="eggNOG" id="COG2353">
    <property type="taxonomic scope" value="Bacteria"/>
</dbReference>
<dbReference type="STRING" id="1197477.IA57_08425"/>
<comment type="caution">
    <text evidence="3">The sequence shown here is derived from an EMBL/GenBank/DDBJ whole genome shotgun (WGS) entry which is preliminary data.</text>
</comment>
<dbReference type="InterPro" id="IPR007372">
    <property type="entry name" value="Lipid/polyisoprenoid-bd_YceI"/>
</dbReference>
<feature type="domain" description="Lipid/polyisoprenoid-binding YceI-like" evidence="2">
    <location>
        <begin position="20"/>
        <end position="174"/>
    </location>
</feature>
<keyword evidence="4" id="KW-1185">Reference proteome</keyword>
<sequence length="174" mass="19421">MMKIFFSLVCFLALQLVCSAQEIVSKDSKVEFKIKGGGLFNIKGTFTGMQGDFSFNPENLNQSSFDICIAPSTVDTGNKKRDAHLKDPDFFEVETYPNICFKSTRIAKTMKGYTTVGLLTMHGITKTVSIPFTFKNNTFKGQFTINRFDYNIGQDFGTLRVGEEANVTITCVVN</sequence>
<reference evidence="4" key="2">
    <citation type="submission" date="2014-07" db="EMBL/GenBank/DDBJ databases">
        <title>Genome sequence of Mangrovimonas yunxiaonensis.</title>
        <authorList>
            <person name="Li Y."/>
            <person name="Zheng T."/>
        </authorList>
    </citation>
    <scope>NUCLEOTIDE SEQUENCE [LARGE SCALE GENOMIC DNA]</scope>
    <source>
        <strain evidence="4">LY01</strain>
    </source>
</reference>
<feature type="signal peptide" evidence="1">
    <location>
        <begin position="1"/>
        <end position="20"/>
    </location>
</feature>
<evidence type="ECO:0000313" key="3">
    <source>
        <dbReference type="EMBL" id="KFB00498.1"/>
    </source>
</evidence>
<dbReference type="Pfam" id="PF04264">
    <property type="entry name" value="YceI"/>
    <property type="match status" value="1"/>
</dbReference>
<dbReference type="InterPro" id="IPR036761">
    <property type="entry name" value="TTHA0802/YceI-like_sf"/>
</dbReference>
<dbReference type="PANTHER" id="PTHR34406:SF1">
    <property type="entry name" value="PROTEIN YCEI"/>
    <property type="match status" value="1"/>
</dbReference>